<protein>
    <recommendedName>
        <fullName evidence="2">Peptidoglycan recognition protein family domain-containing protein</fullName>
    </recommendedName>
</protein>
<name>A0A0F9LX96_9ZZZZ</name>
<dbReference type="InterPro" id="IPR036505">
    <property type="entry name" value="Amidase/PGRP_sf"/>
</dbReference>
<dbReference type="AlphaFoldDB" id="A0A0F9LX96"/>
<gene>
    <name evidence="3" type="ORF">LCGC14_1455340</name>
</gene>
<evidence type="ECO:0000256" key="1">
    <source>
        <dbReference type="ARBA" id="ARBA00007553"/>
    </source>
</evidence>
<dbReference type="PANTHER" id="PTHR11022">
    <property type="entry name" value="PEPTIDOGLYCAN RECOGNITION PROTEIN"/>
    <property type="match status" value="1"/>
</dbReference>
<reference evidence="3" key="1">
    <citation type="journal article" date="2015" name="Nature">
        <title>Complex archaea that bridge the gap between prokaryotes and eukaryotes.</title>
        <authorList>
            <person name="Spang A."/>
            <person name="Saw J.H."/>
            <person name="Jorgensen S.L."/>
            <person name="Zaremba-Niedzwiedzka K."/>
            <person name="Martijn J."/>
            <person name="Lind A.E."/>
            <person name="van Eijk R."/>
            <person name="Schleper C."/>
            <person name="Guy L."/>
            <person name="Ettema T.J."/>
        </authorList>
    </citation>
    <scope>NUCLEOTIDE SEQUENCE</scope>
</reference>
<dbReference type="GO" id="GO:0008270">
    <property type="term" value="F:zinc ion binding"/>
    <property type="evidence" value="ECO:0007669"/>
    <property type="project" value="InterPro"/>
</dbReference>
<feature type="domain" description="Peptidoglycan recognition protein family" evidence="2">
    <location>
        <begin position="2"/>
        <end position="120"/>
    </location>
</feature>
<dbReference type="PANTHER" id="PTHR11022:SF41">
    <property type="entry name" value="PEPTIDOGLYCAN-RECOGNITION PROTEIN LC-RELATED"/>
    <property type="match status" value="1"/>
</dbReference>
<evidence type="ECO:0000313" key="3">
    <source>
        <dbReference type="EMBL" id="KKM68985.1"/>
    </source>
</evidence>
<dbReference type="SMART" id="SM00701">
    <property type="entry name" value="PGRP"/>
    <property type="match status" value="1"/>
</dbReference>
<comment type="similarity">
    <text evidence="1">Belongs to the N-acetylmuramoyl-L-alanine amidase 2 family.</text>
</comment>
<dbReference type="InterPro" id="IPR015510">
    <property type="entry name" value="PGRP"/>
</dbReference>
<dbReference type="CDD" id="cd06583">
    <property type="entry name" value="PGRP"/>
    <property type="match status" value="1"/>
</dbReference>
<accession>A0A0F9LX96</accession>
<proteinExistence type="inferred from homology"/>
<sequence>MFKPEIIILHHSLTDDSKTVSWNAIRQYHTNTNGWSGIGYHFGIELVGDHYEILTGRMMNEQGAHTHDHNHNTLGICFIGNYDDSDVPPEMWQLGVKFVASLCQMLNIDNRYVLGHRDFTTIKSCPGEKFSVIGFRTDVQVLMH</sequence>
<dbReference type="Gene3D" id="3.40.80.10">
    <property type="entry name" value="Peptidoglycan recognition protein-like"/>
    <property type="match status" value="1"/>
</dbReference>
<dbReference type="InterPro" id="IPR002502">
    <property type="entry name" value="Amidase_domain"/>
</dbReference>
<dbReference type="SUPFAM" id="SSF55846">
    <property type="entry name" value="N-acetylmuramoyl-L-alanine amidase-like"/>
    <property type="match status" value="1"/>
</dbReference>
<dbReference type="EMBL" id="LAZR01010069">
    <property type="protein sequence ID" value="KKM68985.1"/>
    <property type="molecule type" value="Genomic_DNA"/>
</dbReference>
<organism evidence="3">
    <name type="scientific">marine sediment metagenome</name>
    <dbReference type="NCBI Taxonomy" id="412755"/>
    <lineage>
        <taxon>unclassified sequences</taxon>
        <taxon>metagenomes</taxon>
        <taxon>ecological metagenomes</taxon>
    </lineage>
</organism>
<dbReference type="InterPro" id="IPR006619">
    <property type="entry name" value="PGRP_domain_met/bac"/>
</dbReference>
<dbReference type="Pfam" id="PF01510">
    <property type="entry name" value="Amidase_2"/>
    <property type="match status" value="1"/>
</dbReference>
<dbReference type="GO" id="GO:0009253">
    <property type="term" value="P:peptidoglycan catabolic process"/>
    <property type="evidence" value="ECO:0007669"/>
    <property type="project" value="InterPro"/>
</dbReference>
<comment type="caution">
    <text evidence="3">The sequence shown here is derived from an EMBL/GenBank/DDBJ whole genome shotgun (WGS) entry which is preliminary data.</text>
</comment>
<evidence type="ECO:0000259" key="2">
    <source>
        <dbReference type="SMART" id="SM00701"/>
    </source>
</evidence>
<dbReference type="GO" id="GO:0008745">
    <property type="term" value="F:N-acetylmuramoyl-L-alanine amidase activity"/>
    <property type="evidence" value="ECO:0007669"/>
    <property type="project" value="InterPro"/>
</dbReference>